<accession>A0A847UJ57</accession>
<dbReference type="SUPFAM" id="SSF48592">
    <property type="entry name" value="GroEL equatorial domain-like"/>
    <property type="match status" value="1"/>
</dbReference>
<dbReference type="GeneID" id="94362964"/>
<dbReference type="AlphaFoldDB" id="A0A847UJ57"/>
<dbReference type="Proteomes" id="UP000608662">
    <property type="component" value="Unassembled WGS sequence"/>
</dbReference>
<evidence type="ECO:0000313" key="1">
    <source>
        <dbReference type="EMBL" id="NLV11660.1"/>
    </source>
</evidence>
<proteinExistence type="predicted"/>
<dbReference type="Pfam" id="PF00118">
    <property type="entry name" value="Cpn60_TCP1"/>
    <property type="match status" value="1"/>
</dbReference>
<organism evidence="1 2">
    <name type="scientific">Halomicrobium mukohataei</name>
    <dbReference type="NCBI Taxonomy" id="57705"/>
    <lineage>
        <taxon>Archaea</taxon>
        <taxon>Methanobacteriati</taxon>
        <taxon>Methanobacteriota</taxon>
        <taxon>Stenosarchaea group</taxon>
        <taxon>Halobacteria</taxon>
        <taxon>Halobacteriales</taxon>
        <taxon>Haloarculaceae</taxon>
        <taxon>Halomicrobium</taxon>
    </lineage>
</organism>
<reference evidence="1" key="1">
    <citation type="submission" date="2019-12" db="EMBL/GenBank/DDBJ databases">
        <title>Whole-genome sequence of Halomicrobium mukohataei pws1.</title>
        <authorList>
            <person name="Verma D.K."/>
            <person name="Gopal K."/>
            <person name="Prasad E.S."/>
        </authorList>
    </citation>
    <scope>NUCLEOTIDE SEQUENCE</scope>
    <source>
        <strain evidence="1">Pws1</strain>
    </source>
</reference>
<name>A0A847UJ57_9EURY</name>
<comment type="caution">
    <text evidence="1">The sequence shown here is derived from an EMBL/GenBank/DDBJ whole genome shotgun (WGS) entry which is preliminary data.</text>
</comment>
<sequence length="278" mass="30905">MAGLDSEMERRFDKSISELQAEADQFKTRAQSDPAVVATYLPRLRKLLEAAGYSRDEMMVRDDVQRTILAIADQRPEALADEYPDLVAAFLDTRETRVLAQRLLHNCAELWADGVTRQEITDGLDVVEGEIVDQLADIAEQVDDDGRVPGNGATAMVLSQRVADFAHSVAGRQQLVVEAASDALFDLVRFHASEKGVDPIDGAVDLRSRYETASEPFVRGFSDRGTIEAMRETEETQTKNYVLRYVVDALVGTSLIVSVERSEARMLRIEAVLAERDQ</sequence>
<dbReference type="Gene3D" id="1.10.560.10">
    <property type="entry name" value="GroEL-like equatorial domain"/>
    <property type="match status" value="1"/>
</dbReference>
<dbReference type="GO" id="GO:0005524">
    <property type="term" value="F:ATP binding"/>
    <property type="evidence" value="ECO:0007669"/>
    <property type="project" value="InterPro"/>
</dbReference>
<dbReference type="InterPro" id="IPR002423">
    <property type="entry name" value="Cpn60/GroEL/TCP-1"/>
</dbReference>
<gene>
    <name evidence="1" type="ORF">GOC74_17195</name>
</gene>
<dbReference type="EMBL" id="WOYG01000002">
    <property type="protein sequence ID" value="NLV11660.1"/>
    <property type="molecule type" value="Genomic_DNA"/>
</dbReference>
<dbReference type="OrthoDB" id="373097at2157"/>
<dbReference type="RefSeq" id="WP_153554979.1">
    <property type="nucleotide sequence ID" value="NZ_WOYG01000002.1"/>
</dbReference>
<protein>
    <submittedName>
        <fullName evidence="1">Uncharacterized protein</fullName>
    </submittedName>
</protein>
<dbReference type="InterPro" id="IPR027413">
    <property type="entry name" value="GROEL-like_equatorial_sf"/>
</dbReference>
<evidence type="ECO:0000313" key="2">
    <source>
        <dbReference type="Proteomes" id="UP000608662"/>
    </source>
</evidence>